<keyword evidence="3" id="KW-1185">Reference proteome</keyword>
<feature type="compositionally biased region" description="Basic and acidic residues" evidence="1">
    <location>
        <begin position="18"/>
        <end position="38"/>
    </location>
</feature>
<sequence>MQDDDYREYGGLGVMQEDTAKRQNVKDAERKGRERREGYQNGKGGMPSDDGYGHMSPEEKAAYKKGYRGD</sequence>
<dbReference type="EMBL" id="FTOG01000001">
    <property type="protein sequence ID" value="SIS42853.1"/>
    <property type="molecule type" value="Genomic_DNA"/>
</dbReference>
<protein>
    <submittedName>
        <fullName evidence="2">Uncharacterized protein</fullName>
    </submittedName>
</protein>
<gene>
    <name evidence="2" type="ORF">SAMN05421580_101214</name>
</gene>
<feature type="compositionally biased region" description="Basic and acidic residues" evidence="1">
    <location>
        <begin position="56"/>
        <end position="70"/>
    </location>
</feature>
<proteinExistence type="predicted"/>
<accession>A0A1N7J0H2</accession>
<name>A0A1N7J0H2_9RHOB</name>
<evidence type="ECO:0000313" key="3">
    <source>
        <dbReference type="Proteomes" id="UP000186221"/>
    </source>
</evidence>
<evidence type="ECO:0000256" key="1">
    <source>
        <dbReference type="SAM" id="MobiDB-lite"/>
    </source>
</evidence>
<dbReference type="STRING" id="453582.SAMN05421580_101214"/>
<dbReference type="RefSeq" id="WP_076483184.1">
    <property type="nucleotide sequence ID" value="NZ_FTOG01000001.1"/>
</dbReference>
<dbReference type="AlphaFoldDB" id="A0A1N7J0H2"/>
<feature type="region of interest" description="Disordered" evidence="1">
    <location>
        <begin position="1"/>
        <end position="70"/>
    </location>
</feature>
<dbReference type="OrthoDB" id="9999356at2"/>
<organism evidence="2 3">
    <name type="scientific">Rhodobacter aestuarii</name>
    <dbReference type="NCBI Taxonomy" id="453582"/>
    <lineage>
        <taxon>Bacteria</taxon>
        <taxon>Pseudomonadati</taxon>
        <taxon>Pseudomonadota</taxon>
        <taxon>Alphaproteobacteria</taxon>
        <taxon>Rhodobacterales</taxon>
        <taxon>Rhodobacter group</taxon>
        <taxon>Rhodobacter</taxon>
    </lineage>
</organism>
<reference evidence="3" key="1">
    <citation type="submission" date="2017-01" db="EMBL/GenBank/DDBJ databases">
        <authorList>
            <person name="Varghese N."/>
            <person name="Submissions S."/>
        </authorList>
    </citation>
    <scope>NUCLEOTIDE SEQUENCE [LARGE SCALE GENOMIC DNA]</scope>
    <source>
        <strain evidence="3">DSM 19945</strain>
    </source>
</reference>
<dbReference type="Proteomes" id="UP000186221">
    <property type="component" value="Unassembled WGS sequence"/>
</dbReference>
<evidence type="ECO:0000313" key="2">
    <source>
        <dbReference type="EMBL" id="SIS42853.1"/>
    </source>
</evidence>